<feature type="domain" description="Exoribonuclease phosphorolytic" evidence="10">
    <location>
        <begin position="73"/>
        <end position="218"/>
    </location>
</feature>
<keyword evidence="8" id="KW-0539">Nucleus</keyword>
<comment type="similarity">
    <text evidence="3">Belongs to the RNase PH family.</text>
</comment>
<dbReference type="InParanoid" id="A0A1E5RGD7"/>
<evidence type="ECO:0000256" key="4">
    <source>
        <dbReference type="ARBA" id="ARBA00022490"/>
    </source>
</evidence>
<organism evidence="11 12">
    <name type="scientific">Hanseniaspora osmophila</name>
    <dbReference type="NCBI Taxonomy" id="56408"/>
    <lineage>
        <taxon>Eukaryota</taxon>
        <taxon>Fungi</taxon>
        <taxon>Dikarya</taxon>
        <taxon>Ascomycota</taxon>
        <taxon>Saccharomycotina</taxon>
        <taxon>Saccharomycetes</taxon>
        <taxon>Saccharomycodales</taxon>
        <taxon>Saccharomycodaceae</taxon>
        <taxon>Hanseniaspora</taxon>
    </lineage>
</organism>
<dbReference type="FunCoup" id="A0A1E5RGD7">
    <property type="interactions" value="255"/>
</dbReference>
<dbReference type="InterPro" id="IPR001247">
    <property type="entry name" value="ExoRNase_PH_dom1"/>
</dbReference>
<dbReference type="GO" id="GO:0000467">
    <property type="term" value="P:exonucleolytic trimming to generate mature 3'-end of 5.8S rRNA from tricistronic rRNA transcript (SSU-rRNA, 5.8S rRNA, LSU-rRNA)"/>
    <property type="evidence" value="ECO:0007669"/>
    <property type="project" value="TreeGrafter"/>
</dbReference>
<dbReference type="GO" id="GO:0005730">
    <property type="term" value="C:nucleolus"/>
    <property type="evidence" value="ECO:0007669"/>
    <property type="project" value="UniProtKB-SubCell"/>
</dbReference>
<dbReference type="InterPro" id="IPR027408">
    <property type="entry name" value="PNPase/RNase_PH_dom_sf"/>
</dbReference>
<keyword evidence="6" id="KW-0271">Exosome</keyword>
<dbReference type="GO" id="GO:0034476">
    <property type="term" value="P:U5 snRNA 3'-end processing"/>
    <property type="evidence" value="ECO:0007669"/>
    <property type="project" value="TreeGrafter"/>
</dbReference>
<dbReference type="STRING" id="56408.A0A1E5RGD7"/>
<comment type="caution">
    <text evidence="11">The sequence shown here is derived from an EMBL/GenBank/DDBJ whole genome shotgun (WGS) entry which is preliminary data.</text>
</comment>
<dbReference type="GO" id="GO:0035925">
    <property type="term" value="F:mRNA 3'-UTR AU-rich region binding"/>
    <property type="evidence" value="ECO:0007669"/>
    <property type="project" value="TreeGrafter"/>
</dbReference>
<evidence type="ECO:0000256" key="3">
    <source>
        <dbReference type="ARBA" id="ARBA00006678"/>
    </source>
</evidence>
<evidence type="ECO:0000256" key="7">
    <source>
        <dbReference type="ARBA" id="ARBA00022884"/>
    </source>
</evidence>
<dbReference type="PANTHER" id="PTHR11097:SF9">
    <property type="entry name" value="EXOSOME COMPLEX COMPONENT RRP43"/>
    <property type="match status" value="1"/>
</dbReference>
<evidence type="ECO:0000256" key="9">
    <source>
        <dbReference type="ARBA" id="ARBA00030617"/>
    </source>
</evidence>
<evidence type="ECO:0000256" key="5">
    <source>
        <dbReference type="ARBA" id="ARBA00022552"/>
    </source>
</evidence>
<evidence type="ECO:0000256" key="6">
    <source>
        <dbReference type="ARBA" id="ARBA00022835"/>
    </source>
</evidence>
<dbReference type="EMBL" id="LPNM01000006">
    <property type="protein sequence ID" value="OEJ85982.1"/>
    <property type="molecule type" value="Genomic_DNA"/>
</dbReference>
<dbReference type="GO" id="GO:0016075">
    <property type="term" value="P:rRNA catabolic process"/>
    <property type="evidence" value="ECO:0007669"/>
    <property type="project" value="TreeGrafter"/>
</dbReference>
<dbReference type="Proteomes" id="UP000095728">
    <property type="component" value="Unassembled WGS sequence"/>
</dbReference>
<protein>
    <recommendedName>
        <fullName evidence="9">Ribosomal RNA-processing protein 43</fullName>
    </recommendedName>
</protein>
<dbReference type="GO" id="GO:0000177">
    <property type="term" value="C:cytoplasmic exosome (RNase complex)"/>
    <property type="evidence" value="ECO:0007669"/>
    <property type="project" value="UniProtKB-ARBA"/>
</dbReference>
<evidence type="ECO:0000256" key="2">
    <source>
        <dbReference type="ARBA" id="ARBA00004604"/>
    </source>
</evidence>
<dbReference type="GO" id="GO:0000176">
    <property type="term" value="C:nuclear exosome (RNase complex)"/>
    <property type="evidence" value="ECO:0007669"/>
    <property type="project" value="TreeGrafter"/>
</dbReference>
<dbReference type="GO" id="GO:0071035">
    <property type="term" value="P:nuclear polyadenylation-dependent rRNA catabolic process"/>
    <property type="evidence" value="ECO:0007669"/>
    <property type="project" value="TreeGrafter"/>
</dbReference>
<dbReference type="GO" id="GO:0071028">
    <property type="term" value="P:nuclear mRNA surveillance"/>
    <property type="evidence" value="ECO:0007669"/>
    <property type="project" value="TreeGrafter"/>
</dbReference>
<evidence type="ECO:0000256" key="8">
    <source>
        <dbReference type="ARBA" id="ARBA00023242"/>
    </source>
</evidence>
<keyword evidence="4" id="KW-0963">Cytoplasm</keyword>
<dbReference type="GO" id="GO:0034475">
    <property type="term" value="P:U4 snRNA 3'-end processing"/>
    <property type="evidence" value="ECO:0007669"/>
    <property type="project" value="TreeGrafter"/>
</dbReference>
<dbReference type="SUPFAM" id="SSF54211">
    <property type="entry name" value="Ribosomal protein S5 domain 2-like"/>
    <property type="match status" value="1"/>
</dbReference>
<dbReference type="OrthoDB" id="45882at2759"/>
<dbReference type="PANTHER" id="PTHR11097">
    <property type="entry name" value="EXOSOME COMPLEX EXONUCLEASE RIBOSOMAL RNA PROCESSING PROTEIN"/>
    <property type="match status" value="1"/>
</dbReference>
<evidence type="ECO:0000313" key="11">
    <source>
        <dbReference type="EMBL" id="OEJ85982.1"/>
    </source>
</evidence>
<gene>
    <name evidence="11" type="ORF">AWRI3579_g1527</name>
</gene>
<accession>A0A1E5RGD7</accession>
<evidence type="ECO:0000313" key="12">
    <source>
        <dbReference type="Proteomes" id="UP000095728"/>
    </source>
</evidence>
<dbReference type="AlphaFoldDB" id="A0A1E5RGD7"/>
<dbReference type="InterPro" id="IPR020568">
    <property type="entry name" value="Ribosomal_Su5_D2-typ_SF"/>
</dbReference>
<dbReference type="GO" id="GO:0071038">
    <property type="term" value="P:TRAMP-dependent tRNA surveillance pathway"/>
    <property type="evidence" value="ECO:0007669"/>
    <property type="project" value="TreeGrafter"/>
</dbReference>
<proteinExistence type="inferred from homology"/>
<evidence type="ECO:0000256" key="1">
    <source>
        <dbReference type="ARBA" id="ARBA00004496"/>
    </source>
</evidence>
<name>A0A1E5RGD7_9ASCO</name>
<dbReference type="Pfam" id="PF01138">
    <property type="entry name" value="RNase_PH"/>
    <property type="match status" value="1"/>
</dbReference>
<comment type="subcellular location">
    <subcellularLocation>
        <location evidence="1">Cytoplasm</location>
    </subcellularLocation>
    <subcellularLocation>
        <location evidence="2">Nucleus</location>
        <location evidence="2">Nucleolus</location>
    </subcellularLocation>
</comment>
<dbReference type="InterPro" id="IPR050590">
    <property type="entry name" value="Exosome_comp_Rrp42_subfam"/>
</dbReference>
<sequence length="370" mass="40976">MTAKDATDIQPVTFPPEVLARIAPDISLQRHLSLGLRPSLRKYEEFREYHSTPLTNDCNENPTGAPILGGNISKIGNMFVITTITGGIVEELVPVSGELEDLSNSNQSTDSGYAPVWPQVEVERGRVGAPTDEEMIVSEKLYETILSSQVIPNASLEVDVGVGYQDGTISYTDETMKPKNRKWTYVLYAKQQVFSRSGPIFDLLWNSLMLALQNVKLPRVYIDERATDLKIPIRTRGRSASIRETYDLMFDSQTLVDLKIINDNVSFASNFGVIALDPSLEIKVDEEEDQDEDMDKTLDTALAAKKPVLLADLQDDTEEGAVLSKMSISATADGTYKSLYLASADTRIPLVHLQTALKLSVQRSKDLSQL</sequence>
<reference evidence="12" key="1">
    <citation type="journal article" date="2016" name="Genome Announc.">
        <title>Genome sequences of three species of Hanseniaspora isolated from spontaneous wine fermentations.</title>
        <authorList>
            <person name="Sternes P.R."/>
            <person name="Lee D."/>
            <person name="Kutyna D.R."/>
            <person name="Borneman A.R."/>
        </authorList>
    </citation>
    <scope>NUCLEOTIDE SEQUENCE [LARGE SCALE GENOMIC DNA]</scope>
    <source>
        <strain evidence="12">AWRI3579</strain>
    </source>
</reference>
<keyword evidence="7" id="KW-0694">RNA-binding</keyword>
<dbReference type="Gene3D" id="3.30.230.70">
    <property type="entry name" value="GHMP Kinase, N-terminal domain"/>
    <property type="match status" value="1"/>
</dbReference>
<keyword evidence="12" id="KW-1185">Reference proteome</keyword>
<evidence type="ECO:0000259" key="10">
    <source>
        <dbReference type="Pfam" id="PF01138"/>
    </source>
</evidence>
<keyword evidence="5" id="KW-0698">rRNA processing</keyword>
<dbReference type="GO" id="GO:0034473">
    <property type="term" value="P:U1 snRNA 3'-end processing"/>
    <property type="evidence" value="ECO:0007669"/>
    <property type="project" value="TreeGrafter"/>
</dbReference>